<dbReference type="Pfam" id="PF05623">
    <property type="entry name" value="DUF789"/>
    <property type="match status" value="1"/>
</dbReference>
<reference evidence="1 2" key="1">
    <citation type="journal article" date="2016" name="G3 (Bethesda)">
        <title>First Draft Assembly and Annotation of the Genome of a California Endemic Oak Quercus lobata Nee (Fagaceae).</title>
        <authorList>
            <person name="Sork V.L."/>
            <person name="Fitz-Gibbon S.T."/>
            <person name="Puiu D."/>
            <person name="Crepeau M."/>
            <person name="Gugger P.F."/>
            <person name="Sherman R."/>
            <person name="Stevens K."/>
            <person name="Langley C.H."/>
            <person name="Pellegrini M."/>
            <person name="Salzberg S.L."/>
        </authorList>
    </citation>
    <scope>NUCLEOTIDE SEQUENCE [LARGE SCALE GENOMIC DNA]</scope>
    <source>
        <strain evidence="1 2">cv. SW786</strain>
    </source>
</reference>
<evidence type="ECO:0000313" key="2">
    <source>
        <dbReference type="Proteomes" id="UP000594261"/>
    </source>
</evidence>
<dbReference type="InParanoid" id="A0A7N2KJP0"/>
<dbReference type="InterPro" id="IPR008507">
    <property type="entry name" value="DUF789"/>
</dbReference>
<keyword evidence="2" id="KW-1185">Reference proteome</keyword>
<dbReference type="EnsemblPlants" id="QL01p000183:mrna">
    <property type="protein sequence ID" value="QL01p000183:mrna"/>
    <property type="gene ID" value="QL01p000183"/>
</dbReference>
<evidence type="ECO:0000313" key="1">
    <source>
        <dbReference type="EnsemblPlants" id="QL01p000183:mrna"/>
    </source>
</evidence>
<organism evidence="1 2">
    <name type="scientific">Quercus lobata</name>
    <name type="common">Valley oak</name>
    <dbReference type="NCBI Taxonomy" id="97700"/>
    <lineage>
        <taxon>Eukaryota</taxon>
        <taxon>Viridiplantae</taxon>
        <taxon>Streptophyta</taxon>
        <taxon>Embryophyta</taxon>
        <taxon>Tracheophyta</taxon>
        <taxon>Spermatophyta</taxon>
        <taxon>Magnoliopsida</taxon>
        <taxon>eudicotyledons</taxon>
        <taxon>Gunneridae</taxon>
        <taxon>Pentapetalae</taxon>
        <taxon>rosids</taxon>
        <taxon>fabids</taxon>
        <taxon>Fagales</taxon>
        <taxon>Fagaceae</taxon>
        <taxon>Quercus</taxon>
    </lineage>
</organism>
<protein>
    <submittedName>
        <fullName evidence="1">Uncharacterized protein</fullName>
    </submittedName>
</protein>
<reference evidence="1" key="2">
    <citation type="submission" date="2021-01" db="UniProtKB">
        <authorList>
            <consortium name="EnsemblPlants"/>
        </authorList>
    </citation>
    <scope>IDENTIFICATION</scope>
</reference>
<dbReference type="Gramene" id="QL01p000183:mrna">
    <property type="protein sequence ID" value="QL01p000183:mrna"/>
    <property type="gene ID" value="QL01p000183"/>
</dbReference>
<name>A0A7N2KJP0_QUELO</name>
<dbReference type="PANTHER" id="PTHR31343">
    <property type="entry name" value="T15D22.8"/>
    <property type="match status" value="1"/>
</dbReference>
<dbReference type="AlphaFoldDB" id="A0A7N2KJP0"/>
<dbReference type="EMBL" id="LRBV02000001">
    <property type="status" value="NOT_ANNOTATED_CDS"/>
    <property type="molecule type" value="Genomic_DNA"/>
</dbReference>
<proteinExistence type="predicted"/>
<sequence length="108" mass="12296">MCNINLLTTIVSLISRYYDLPSSVPKEDDDLRCTDSLGKKCEGGTSRGKVSLSPFAMTTYKMYGELWMNPETPGDHKERIITYQNAAHSWLKQLGFKHNDFNFCISHS</sequence>
<dbReference type="Proteomes" id="UP000594261">
    <property type="component" value="Chromosome 1"/>
</dbReference>
<accession>A0A7N2KJP0</accession>
<dbReference type="PANTHER" id="PTHR31343:SF29">
    <property type="entry name" value="DUF789 DOMAIN-CONTAINING PROTEIN"/>
    <property type="match status" value="1"/>
</dbReference>